<keyword evidence="7" id="KW-0046">Antibiotic resistance</keyword>
<feature type="transmembrane region" description="Helical" evidence="9">
    <location>
        <begin position="240"/>
        <end position="260"/>
    </location>
</feature>
<feature type="region of interest" description="Disordered" evidence="8">
    <location>
        <begin position="517"/>
        <end position="547"/>
    </location>
</feature>
<feature type="transmembrane region" description="Helical" evidence="9">
    <location>
        <begin position="346"/>
        <end position="366"/>
    </location>
</feature>
<accession>A0A7X6HXU8</accession>
<dbReference type="PANTHER" id="PTHR42718">
    <property type="entry name" value="MAJOR FACILITATOR SUPERFAMILY MULTIDRUG TRANSPORTER MFSC"/>
    <property type="match status" value="1"/>
</dbReference>
<organism evidence="11 12">
    <name type="scientific">Streptomyces lonarensis</name>
    <dbReference type="NCBI Taxonomy" id="700599"/>
    <lineage>
        <taxon>Bacteria</taxon>
        <taxon>Bacillati</taxon>
        <taxon>Actinomycetota</taxon>
        <taxon>Actinomycetes</taxon>
        <taxon>Kitasatosporales</taxon>
        <taxon>Streptomycetaceae</taxon>
        <taxon>Streptomyces</taxon>
    </lineage>
</organism>
<feature type="transmembrane region" description="Helical" evidence="9">
    <location>
        <begin position="419"/>
        <end position="436"/>
    </location>
</feature>
<protein>
    <submittedName>
        <fullName evidence="11">MFS transporter</fullName>
    </submittedName>
</protein>
<feature type="transmembrane region" description="Helical" evidence="9">
    <location>
        <begin position="372"/>
        <end position="398"/>
    </location>
</feature>
<evidence type="ECO:0000313" key="12">
    <source>
        <dbReference type="Proteomes" id="UP000578686"/>
    </source>
</evidence>
<dbReference type="PANTHER" id="PTHR42718:SF47">
    <property type="entry name" value="METHYL VIOLOGEN RESISTANCE PROTEIN SMVA"/>
    <property type="match status" value="1"/>
</dbReference>
<evidence type="ECO:0000256" key="7">
    <source>
        <dbReference type="ARBA" id="ARBA00023251"/>
    </source>
</evidence>
<feature type="transmembrane region" description="Helical" evidence="9">
    <location>
        <begin position="64"/>
        <end position="82"/>
    </location>
</feature>
<feature type="transmembrane region" description="Helical" evidence="9">
    <location>
        <begin position="178"/>
        <end position="202"/>
    </location>
</feature>
<dbReference type="CDD" id="cd17321">
    <property type="entry name" value="MFS_MMR_MDR_like"/>
    <property type="match status" value="1"/>
</dbReference>
<dbReference type="AlphaFoldDB" id="A0A7X6HXU8"/>
<dbReference type="GO" id="GO:0022857">
    <property type="term" value="F:transmembrane transporter activity"/>
    <property type="evidence" value="ECO:0007669"/>
    <property type="project" value="InterPro"/>
</dbReference>
<dbReference type="PROSITE" id="PS50850">
    <property type="entry name" value="MFS"/>
    <property type="match status" value="1"/>
</dbReference>
<dbReference type="EMBL" id="JAAVJD010000013">
    <property type="protein sequence ID" value="NJQ04710.1"/>
    <property type="molecule type" value="Genomic_DNA"/>
</dbReference>
<dbReference type="InterPro" id="IPR011701">
    <property type="entry name" value="MFS"/>
</dbReference>
<evidence type="ECO:0000256" key="1">
    <source>
        <dbReference type="ARBA" id="ARBA00004651"/>
    </source>
</evidence>
<keyword evidence="3" id="KW-1003">Cell membrane</keyword>
<dbReference type="Gene3D" id="1.20.1720.10">
    <property type="entry name" value="Multidrug resistance protein D"/>
    <property type="match status" value="2"/>
</dbReference>
<dbReference type="SUPFAM" id="SSF103473">
    <property type="entry name" value="MFS general substrate transporter"/>
    <property type="match status" value="1"/>
</dbReference>
<sequence>MSTRGDIPVSVNTPTPAPVRAGPKEWAGLALLLLPTFLLTVDLGVLWLATPYLTADIRPTSAELLWITDIYGFVIAGMLVLMGTLGDRIGRRKLLMLGAALFIVASFLAAYSTSPGMLIGARGLLGIAGAAILPVTLALIAHVFEDPKQRSTAIAMWVTALSLGIAVGPSVGGVMLNSFWWGSVFLLAVPVMALALVAAPALLPESRDENAGRLDVVSIVLFLLAILPVVYGIKKVAEDGVSGLVLLSLAVGILFGVLFARWQTRVAQPVLDPRLFTDRVFIGAMVLLLLGLAAMNGVQYLLPQFLQMVSELSPLRAGLWLIVPAVGLIIGSQLTPGLAARTRPAYVIAAGALLSLIGSLMLLRVGNDDAGVVLGITGFTVMMLGLAPITVLGTDLAVSAVPREKAGSAGAAGQTSYELGLAFGIAVTGSIATAVYRSELGSSAPEGVSEEALAAARDTIGGALATAEELPGPLGEQLLAAARTAFTSGFHAAAAVSAVLAVGCVVVALTLVRGARADAEEPSPPADDSPETAADRSMTTAADVGAR</sequence>
<dbReference type="GO" id="GO:0005886">
    <property type="term" value="C:plasma membrane"/>
    <property type="evidence" value="ECO:0007669"/>
    <property type="project" value="UniProtKB-SubCell"/>
</dbReference>
<evidence type="ECO:0000256" key="4">
    <source>
        <dbReference type="ARBA" id="ARBA00022692"/>
    </source>
</evidence>
<comment type="caution">
    <text evidence="11">The sequence shown here is derived from an EMBL/GenBank/DDBJ whole genome shotgun (WGS) entry which is preliminary data.</text>
</comment>
<feature type="transmembrane region" description="Helical" evidence="9">
    <location>
        <begin position="26"/>
        <end position="49"/>
    </location>
</feature>
<dbReference type="GO" id="GO:0046677">
    <property type="term" value="P:response to antibiotic"/>
    <property type="evidence" value="ECO:0007669"/>
    <property type="project" value="UniProtKB-KW"/>
</dbReference>
<feature type="domain" description="Major facilitator superfamily (MFS) profile" evidence="10">
    <location>
        <begin position="28"/>
        <end position="516"/>
    </location>
</feature>
<evidence type="ECO:0000256" key="5">
    <source>
        <dbReference type="ARBA" id="ARBA00022989"/>
    </source>
</evidence>
<dbReference type="RefSeq" id="WP_167968031.1">
    <property type="nucleotide sequence ID" value="NZ_BHZG01000059.1"/>
</dbReference>
<name>A0A7X6HXU8_9ACTN</name>
<feature type="transmembrane region" description="Helical" evidence="9">
    <location>
        <begin position="94"/>
        <end position="113"/>
    </location>
</feature>
<feature type="transmembrane region" description="Helical" evidence="9">
    <location>
        <begin position="490"/>
        <end position="512"/>
    </location>
</feature>
<evidence type="ECO:0000259" key="10">
    <source>
        <dbReference type="PROSITE" id="PS50850"/>
    </source>
</evidence>
<keyword evidence="2" id="KW-0813">Transport</keyword>
<evidence type="ECO:0000256" key="9">
    <source>
        <dbReference type="SAM" id="Phobius"/>
    </source>
</evidence>
<gene>
    <name evidence="11" type="ORF">HCN56_03720</name>
</gene>
<keyword evidence="5 9" id="KW-1133">Transmembrane helix</keyword>
<proteinExistence type="predicted"/>
<reference evidence="11 12" key="1">
    <citation type="submission" date="2020-03" db="EMBL/GenBank/DDBJ databases">
        <title>Draft genome of Streptomyces sp. ventii, isolated from the Axial Seamount in the Pacific Ocean, and resequencing of the two type strains Streptomyces lonarensis strain NCL 716 and Streptomyces bohaiensis strain 11A07.</title>
        <authorList>
            <person name="Loughran R.M."/>
            <person name="Pfannmuller K.M."/>
            <person name="Wasson B.J."/>
            <person name="Deadmond M.C."/>
            <person name="Paddock B.E."/>
            <person name="Koyack M.J."/>
            <person name="Gallegos D.A."/>
            <person name="Mitchell E.A."/>
            <person name="Ushijima B."/>
            <person name="Saw J.H."/>
            <person name="Mcphail K.L."/>
            <person name="Videau P."/>
        </authorList>
    </citation>
    <scope>NUCLEOTIDE SEQUENCE [LARGE SCALE GENOMIC DNA]</scope>
    <source>
        <strain evidence="11 12">NCL716</strain>
    </source>
</reference>
<feature type="transmembrane region" description="Helical" evidence="9">
    <location>
        <begin position="314"/>
        <end position="334"/>
    </location>
</feature>
<dbReference type="InterPro" id="IPR036259">
    <property type="entry name" value="MFS_trans_sf"/>
</dbReference>
<dbReference type="InterPro" id="IPR020846">
    <property type="entry name" value="MFS_dom"/>
</dbReference>
<dbReference type="Pfam" id="PF07690">
    <property type="entry name" value="MFS_1"/>
    <property type="match status" value="1"/>
</dbReference>
<evidence type="ECO:0000256" key="2">
    <source>
        <dbReference type="ARBA" id="ARBA00022448"/>
    </source>
</evidence>
<evidence type="ECO:0000313" key="11">
    <source>
        <dbReference type="EMBL" id="NJQ04710.1"/>
    </source>
</evidence>
<keyword evidence="4 9" id="KW-0812">Transmembrane</keyword>
<feature type="transmembrane region" description="Helical" evidence="9">
    <location>
        <begin position="153"/>
        <end position="172"/>
    </location>
</feature>
<keyword evidence="6 9" id="KW-0472">Membrane</keyword>
<feature type="transmembrane region" description="Helical" evidence="9">
    <location>
        <begin position="280"/>
        <end position="302"/>
    </location>
</feature>
<evidence type="ECO:0000256" key="6">
    <source>
        <dbReference type="ARBA" id="ARBA00023136"/>
    </source>
</evidence>
<feature type="transmembrane region" description="Helical" evidence="9">
    <location>
        <begin position="119"/>
        <end position="141"/>
    </location>
</feature>
<evidence type="ECO:0000256" key="3">
    <source>
        <dbReference type="ARBA" id="ARBA00022475"/>
    </source>
</evidence>
<comment type="subcellular location">
    <subcellularLocation>
        <location evidence="1">Cell membrane</location>
        <topology evidence="1">Multi-pass membrane protein</topology>
    </subcellularLocation>
</comment>
<evidence type="ECO:0000256" key="8">
    <source>
        <dbReference type="SAM" id="MobiDB-lite"/>
    </source>
</evidence>
<dbReference type="Proteomes" id="UP000578686">
    <property type="component" value="Unassembled WGS sequence"/>
</dbReference>
<feature type="transmembrane region" description="Helical" evidence="9">
    <location>
        <begin position="214"/>
        <end position="234"/>
    </location>
</feature>
<keyword evidence="12" id="KW-1185">Reference proteome</keyword>